<name>A0A4Y2KYG4_ARAVE</name>
<protein>
    <submittedName>
        <fullName evidence="1">Uncharacterized protein</fullName>
    </submittedName>
</protein>
<dbReference type="GO" id="GO:0003676">
    <property type="term" value="F:nucleic acid binding"/>
    <property type="evidence" value="ECO:0007669"/>
    <property type="project" value="InterPro"/>
</dbReference>
<dbReference type="Proteomes" id="UP000499080">
    <property type="component" value="Unassembled WGS sequence"/>
</dbReference>
<reference evidence="1 2" key="1">
    <citation type="journal article" date="2019" name="Sci. Rep.">
        <title>Orb-weaving spider Araneus ventricosus genome elucidates the spidroin gene catalogue.</title>
        <authorList>
            <person name="Kono N."/>
            <person name="Nakamura H."/>
            <person name="Ohtoshi R."/>
            <person name="Moran D.A.P."/>
            <person name="Shinohara A."/>
            <person name="Yoshida Y."/>
            <person name="Fujiwara M."/>
            <person name="Mori M."/>
            <person name="Tomita M."/>
            <person name="Arakawa K."/>
        </authorList>
    </citation>
    <scope>NUCLEOTIDE SEQUENCE [LARGE SCALE GENOMIC DNA]</scope>
</reference>
<dbReference type="EMBL" id="BGPR01274471">
    <property type="protein sequence ID" value="GBN07454.1"/>
    <property type="molecule type" value="Genomic_DNA"/>
</dbReference>
<gene>
    <name evidence="1" type="ORF">AVEN_264101_1</name>
</gene>
<proteinExistence type="predicted"/>
<dbReference type="Gene3D" id="3.30.420.10">
    <property type="entry name" value="Ribonuclease H-like superfamily/Ribonuclease H"/>
    <property type="match status" value="1"/>
</dbReference>
<comment type="caution">
    <text evidence="1">The sequence shown here is derived from an EMBL/GenBank/DDBJ whole genome shotgun (WGS) entry which is preliminary data.</text>
</comment>
<evidence type="ECO:0000313" key="1">
    <source>
        <dbReference type="EMBL" id="GBN07454.1"/>
    </source>
</evidence>
<dbReference type="AlphaFoldDB" id="A0A4Y2KYG4"/>
<evidence type="ECO:0000313" key="2">
    <source>
        <dbReference type="Proteomes" id="UP000499080"/>
    </source>
</evidence>
<organism evidence="1 2">
    <name type="scientific">Araneus ventricosus</name>
    <name type="common">Orbweaver spider</name>
    <name type="synonym">Epeira ventricosa</name>
    <dbReference type="NCBI Taxonomy" id="182803"/>
    <lineage>
        <taxon>Eukaryota</taxon>
        <taxon>Metazoa</taxon>
        <taxon>Ecdysozoa</taxon>
        <taxon>Arthropoda</taxon>
        <taxon>Chelicerata</taxon>
        <taxon>Arachnida</taxon>
        <taxon>Araneae</taxon>
        <taxon>Araneomorphae</taxon>
        <taxon>Entelegynae</taxon>
        <taxon>Araneoidea</taxon>
        <taxon>Araneidae</taxon>
        <taxon>Araneus</taxon>
    </lineage>
</organism>
<accession>A0A4Y2KYG4</accession>
<sequence>MVGEKYLTFLEIVLPTFLLDVLVDIRQGILFQHDGAPTLYANSVVINWPKTLVRNGLGEEVLSLGHQSHQINSPLITSFMGSEGAMKRLVYETSVDSDVDLIARVSVATGKVRGLFGIIQNVR</sequence>
<keyword evidence="2" id="KW-1185">Reference proteome</keyword>
<dbReference type="InterPro" id="IPR036397">
    <property type="entry name" value="RNaseH_sf"/>
</dbReference>